<dbReference type="Pfam" id="PF14392">
    <property type="entry name" value="zf-CCHC_4"/>
    <property type="match status" value="1"/>
</dbReference>
<evidence type="ECO:0000313" key="2">
    <source>
        <dbReference type="EMBL" id="KAK7856917.1"/>
    </source>
</evidence>
<sequence length="138" mass="15846">MESGHHMARNRLLNNYPLGSDPRAPCSVENRGQYKEDRLSYWGGSRNRSSRRAWWRMEEIPSSPSRHSLRQAFTPSPNKTNTWVGLKYEKLADFGYNCGVIGHEEKSFHSIRTVQTRFQNLHREAAWLGRGGDIGGAQ</sequence>
<dbReference type="InterPro" id="IPR025836">
    <property type="entry name" value="Zn_knuckle_CX2CX4HX4C"/>
</dbReference>
<evidence type="ECO:0000259" key="1">
    <source>
        <dbReference type="Pfam" id="PF14392"/>
    </source>
</evidence>
<dbReference type="AlphaFoldDB" id="A0AAW0M267"/>
<reference evidence="2" key="3">
    <citation type="submission" date="2023-07" db="EMBL/GenBank/DDBJ databases">
        <title>An improved reference 1 genome and first organelle genomes of Quercus suber.</title>
        <authorList>
            <consortium name="Genosuber Consortium"/>
            <person name="Usie A."/>
            <person name="Serra O."/>
            <person name="Barros P."/>
        </authorList>
    </citation>
    <scope>NUCLEOTIDE SEQUENCE</scope>
    <source>
        <strain evidence="2">HL8</strain>
        <tissue evidence="2">Leaves</tissue>
    </source>
</reference>
<proteinExistence type="predicted"/>
<dbReference type="EMBL" id="PKMF04000032">
    <property type="protein sequence ID" value="KAK7856917.1"/>
    <property type="molecule type" value="Genomic_DNA"/>
</dbReference>
<organism evidence="2">
    <name type="scientific">Quercus suber</name>
    <name type="common">Cork oak</name>
    <dbReference type="NCBI Taxonomy" id="58331"/>
    <lineage>
        <taxon>Eukaryota</taxon>
        <taxon>Viridiplantae</taxon>
        <taxon>Streptophyta</taxon>
        <taxon>Embryophyta</taxon>
        <taxon>Tracheophyta</taxon>
        <taxon>Spermatophyta</taxon>
        <taxon>Magnoliopsida</taxon>
        <taxon>eudicotyledons</taxon>
        <taxon>Gunneridae</taxon>
        <taxon>Pentapetalae</taxon>
        <taxon>rosids</taxon>
        <taxon>fabids</taxon>
        <taxon>Fagales</taxon>
        <taxon>Fagaceae</taxon>
        <taxon>Quercus</taxon>
    </lineage>
</organism>
<protein>
    <recommendedName>
        <fullName evidence="1">Zinc knuckle CX2CX4HX4C domain-containing protein</fullName>
    </recommendedName>
</protein>
<name>A0AAW0M267_QUESU</name>
<gene>
    <name evidence="2" type="ORF">CFP56_020969</name>
</gene>
<comment type="caution">
    <text evidence="2">The sequence shown here is derived from an EMBL/GenBank/DDBJ whole genome shotgun (WGS) entry which is preliminary data.</text>
</comment>
<accession>A0AAW0M267</accession>
<reference evidence="2" key="2">
    <citation type="journal article" date="2018" name="Sci. Data">
        <title>The draft genome sequence of cork oak.</title>
        <authorList>
            <person name="Ramos A.M."/>
            <person name="Usie A."/>
            <person name="Barbosa P."/>
            <person name="Barros P.M."/>
            <person name="Capote T."/>
            <person name="Chaves I."/>
            <person name="Simoes F."/>
            <person name="Abreu I."/>
            <person name="Carrasquinho I."/>
            <person name="Faro C."/>
            <person name="Guimaraes J.B."/>
            <person name="Mendonca D."/>
            <person name="Nobrega F."/>
            <person name="Rodrigues L."/>
            <person name="Saibo N.J.M."/>
            <person name="Varela M.C."/>
            <person name="Egas C."/>
            <person name="Matos J."/>
            <person name="Miguel C.M."/>
            <person name="Oliveira M.M."/>
            <person name="Ricardo C.P."/>
            <person name="Goncalves S."/>
        </authorList>
    </citation>
    <scope>NUCLEOTIDE SEQUENCE [LARGE SCALE GENOMIC DNA]</scope>
    <source>
        <strain evidence="2">HL8</strain>
    </source>
</reference>
<reference evidence="2" key="1">
    <citation type="submission" date="2017-12" db="EMBL/GenBank/DDBJ databases">
        <authorList>
            <person name="Barbosa P."/>
            <person name="Usie A."/>
            <person name="Ramos A.M."/>
        </authorList>
    </citation>
    <scope>NUCLEOTIDE SEQUENCE</scope>
    <source>
        <strain evidence="2">HL8</strain>
        <tissue evidence="2">Leaves</tissue>
    </source>
</reference>
<feature type="domain" description="Zinc knuckle CX2CX4HX4C" evidence="1">
    <location>
        <begin position="79"/>
        <end position="109"/>
    </location>
</feature>